<gene>
    <name evidence="6" type="ORF">OMW55_04220</name>
</gene>
<dbReference type="Gene3D" id="1.20.120.1630">
    <property type="match status" value="1"/>
</dbReference>
<keyword evidence="3 5" id="KW-1133">Transmembrane helix</keyword>
<dbReference type="PANTHER" id="PTHR43847">
    <property type="entry name" value="BLL3993 PROTEIN"/>
    <property type="match status" value="1"/>
</dbReference>
<accession>A0ABT3JD50</accession>
<reference evidence="6 7" key="1">
    <citation type="submission" date="2022-10" db="EMBL/GenBank/DDBJ databases">
        <title>Sphingomonas sp.</title>
        <authorList>
            <person name="Jin C."/>
        </authorList>
    </citation>
    <scope>NUCLEOTIDE SEQUENCE [LARGE SCALE GENOMIC DNA]</scope>
    <source>
        <strain evidence="6 7">BN140010</strain>
    </source>
</reference>
<evidence type="ECO:0000256" key="3">
    <source>
        <dbReference type="ARBA" id="ARBA00022989"/>
    </source>
</evidence>
<feature type="transmembrane region" description="Helical" evidence="5">
    <location>
        <begin position="21"/>
        <end position="40"/>
    </location>
</feature>
<evidence type="ECO:0000313" key="6">
    <source>
        <dbReference type="EMBL" id="MCW3797010.1"/>
    </source>
</evidence>
<evidence type="ECO:0000313" key="7">
    <source>
        <dbReference type="Proteomes" id="UP001526246"/>
    </source>
</evidence>
<keyword evidence="4 5" id="KW-0472">Membrane</keyword>
<dbReference type="RefSeq" id="WP_264881067.1">
    <property type="nucleotide sequence ID" value="NZ_JAPDOB010000001.1"/>
</dbReference>
<proteinExistence type="predicted"/>
<dbReference type="Pfam" id="PF04140">
    <property type="entry name" value="ICMT"/>
    <property type="match status" value="1"/>
</dbReference>
<dbReference type="EMBL" id="JAPDOB010000001">
    <property type="protein sequence ID" value="MCW3797010.1"/>
    <property type="molecule type" value="Genomic_DNA"/>
</dbReference>
<evidence type="ECO:0000256" key="2">
    <source>
        <dbReference type="ARBA" id="ARBA00022692"/>
    </source>
</evidence>
<dbReference type="PANTHER" id="PTHR43847:SF1">
    <property type="entry name" value="BLL3993 PROTEIN"/>
    <property type="match status" value="1"/>
</dbReference>
<comment type="subcellular location">
    <subcellularLocation>
        <location evidence="1">Membrane</location>
        <topology evidence="1">Multi-pass membrane protein</topology>
    </subcellularLocation>
</comment>
<feature type="transmembrane region" description="Helical" evidence="5">
    <location>
        <begin position="146"/>
        <end position="171"/>
    </location>
</feature>
<evidence type="ECO:0000256" key="1">
    <source>
        <dbReference type="ARBA" id="ARBA00004141"/>
    </source>
</evidence>
<keyword evidence="7" id="KW-1185">Reference proteome</keyword>
<sequence length="210" mass="23600">MAEIGVARRNGEQAVRVALDLTERFLLIIVALPFVLRFTHALDRDPYLLGLILAEMLTVVLLLIRRPGPIAGTPWAFFVALVGTFAPLFVTAPDGPPVIPAGAALMWVGLAISVAAKLSLARSFGMIAANRGVKSRGIYAFIRHPMYLGYAVTHLGFLLVFPNLFNLAVYLTTWTFQLLRIREEERWLCQDEAYREYADRVRYRLIYGVY</sequence>
<feature type="transmembrane region" description="Helical" evidence="5">
    <location>
        <begin position="46"/>
        <end position="63"/>
    </location>
</feature>
<evidence type="ECO:0000256" key="4">
    <source>
        <dbReference type="ARBA" id="ARBA00023136"/>
    </source>
</evidence>
<dbReference type="InterPro" id="IPR052527">
    <property type="entry name" value="Metal_cation-efflux_comp"/>
</dbReference>
<feature type="transmembrane region" description="Helical" evidence="5">
    <location>
        <begin position="104"/>
        <end position="125"/>
    </location>
</feature>
<name>A0ABT3JD50_9SPHN</name>
<keyword evidence="2 5" id="KW-0812">Transmembrane</keyword>
<protein>
    <submittedName>
        <fullName evidence="6">Isoprenylcysteine carboxylmethyltransferase family protein</fullName>
    </submittedName>
</protein>
<dbReference type="Proteomes" id="UP001526246">
    <property type="component" value="Unassembled WGS sequence"/>
</dbReference>
<organism evidence="6 7">
    <name type="scientific">Sphingomonas arvum</name>
    <dbReference type="NCBI Taxonomy" id="2992113"/>
    <lineage>
        <taxon>Bacteria</taxon>
        <taxon>Pseudomonadati</taxon>
        <taxon>Pseudomonadota</taxon>
        <taxon>Alphaproteobacteria</taxon>
        <taxon>Sphingomonadales</taxon>
        <taxon>Sphingomonadaceae</taxon>
        <taxon>Sphingomonas</taxon>
    </lineage>
</organism>
<feature type="transmembrane region" description="Helical" evidence="5">
    <location>
        <begin position="75"/>
        <end position="92"/>
    </location>
</feature>
<dbReference type="InterPro" id="IPR007269">
    <property type="entry name" value="ICMT_MeTrfase"/>
</dbReference>
<evidence type="ECO:0000256" key="5">
    <source>
        <dbReference type="SAM" id="Phobius"/>
    </source>
</evidence>
<comment type="caution">
    <text evidence="6">The sequence shown here is derived from an EMBL/GenBank/DDBJ whole genome shotgun (WGS) entry which is preliminary data.</text>
</comment>